<dbReference type="RefSeq" id="XP_019708359.1">
    <property type="nucleotide sequence ID" value="XM_019852800.2"/>
</dbReference>
<keyword evidence="13" id="KW-1185">Reference proteome</keyword>
<name>A0A6J0PMM9_ELAGV</name>
<evidence type="ECO:0000313" key="14">
    <source>
        <dbReference type="RefSeq" id="XP_019708359.1"/>
    </source>
</evidence>
<protein>
    <submittedName>
        <fullName evidence="14">Zinc finger protein CONSTANS-LIKE 14</fullName>
    </submittedName>
</protein>
<comment type="similarity">
    <text evidence="2">Belongs to the CONSTANS family.</text>
</comment>
<keyword evidence="4" id="KW-0677">Repeat</keyword>
<dbReference type="FunCoup" id="A0A6J0PMM9">
    <property type="interactions" value="1823"/>
</dbReference>
<evidence type="ECO:0000256" key="6">
    <source>
        <dbReference type="ARBA" id="ARBA00022833"/>
    </source>
</evidence>
<dbReference type="InterPro" id="IPR049808">
    <property type="entry name" value="CONSTANS-like_Bbox1"/>
</dbReference>
<evidence type="ECO:0000259" key="11">
    <source>
        <dbReference type="PROSITE" id="PS50119"/>
    </source>
</evidence>
<evidence type="ECO:0000256" key="5">
    <source>
        <dbReference type="ARBA" id="ARBA00022771"/>
    </source>
</evidence>
<dbReference type="PANTHER" id="PTHR31717">
    <property type="entry name" value="ZINC FINGER PROTEIN CONSTANS-LIKE 10"/>
    <property type="match status" value="1"/>
</dbReference>
<evidence type="ECO:0000259" key="12">
    <source>
        <dbReference type="PROSITE" id="PS51017"/>
    </source>
</evidence>
<gene>
    <name evidence="14" type="primary">LOC105051131</name>
</gene>
<evidence type="ECO:0000256" key="3">
    <source>
        <dbReference type="ARBA" id="ARBA00022723"/>
    </source>
</evidence>
<dbReference type="InterPro" id="IPR010402">
    <property type="entry name" value="CCT_domain"/>
</dbReference>
<feature type="region of interest" description="Disordered" evidence="10">
    <location>
        <begin position="194"/>
        <end position="220"/>
    </location>
</feature>
<evidence type="ECO:0000256" key="7">
    <source>
        <dbReference type="ARBA" id="ARBA00023242"/>
    </source>
</evidence>
<dbReference type="OrthoDB" id="153872at2759"/>
<evidence type="ECO:0000256" key="10">
    <source>
        <dbReference type="SAM" id="MobiDB-lite"/>
    </source>
</evidence>
<keyword evidence="5 8" id="KW-0863">Zinc-finger</keyword>
<dbReference type="InterPro" id="IPR000315">
    <property type="entry name" value="Znf_B-box"/>
</dbReference>
<dbReference type="GO" id="GO:0005634">
    <property type="term" value="C:nucleus"/>
    <property type="evidence" value="ECO:0007669"/>
    <property type="project" value="UniProtKB-SubCell"/>
</dbReference>
<dbReference type="PROSITE" id="PS51017">
    <property type="entry name" value="CCT"/>
    <property type="match status" value="1"/>
</dbReference>
<keyword evidence="3" id="KW-0479">Metal-binding</keyword>
<dbReference type="AlphaFoldDB" id="A0A6J0PMM9"/>
<dbReference type="Pfam" id="PF06203">
    <property type="entry name" value="CCT"/>
    <property type="match status" value="1"/>
</dbReference>
<feature type="domain" description="CCT" evidence="12">
    <location>
        <begin position="420"/>
        <end position="462"/>
    </location>
</feature>
<proteinExistence type="inferred from homology"/>
<reference evidence="14" key="1">
    <citation type="submission" date="2025-08" db="UniProtKB">
        <authorList>
            <consortium name="RefSeq"/>
        </authorList>
    </citation>
    <scope>IDENTIFICATION</scope>
</reference>
<dbReference type="PANTHER" id="PTHR31717:SF45">
    <property type="entry name" value="ZINC FINGER PROTEIN CONSTANS-LIKE 14-RELATED"/>
    <property type="match status" value="1"/>
</dbReference>
<keyword evidence="6" id="KW-0862">Zinc</keyword>
<dbReference type="KEGG" id="egu:105051131"/>
<keyword evidence="7 9" id="KW-0539">Nucleus</keyword>
<dbReference type="PROSITE" id="PS50119">
    <property type="entry name" value="ZF_BBOX"/>
    <property type="match status" value="1"/>
</dbReference>
<evidence type="ECO:0000313" key="13">
    <source>
        <dbReference type="Proteomes" id="UP000504607"/>
    </source>
</evidence>
<evidence type="ECO:0000256" key="2">
    <source>
        <dbReference type="ARBA" id="ARBA00010024"/>
    </source>
</evidence>
<feature type="domain" description="B box-type" evidence="11">
    <location>
        <begin position="12"/>
        <end position="59"/>
    </location>
</feature>
<dbReference type="InParanoid" id="A0A6J0PMM9"/>
<sequence>MDDGGGGAPRREQSALCDHCGEAAAVLYCRADTAKLCLPCDALVHTANDLARRHGRSPLCDNCAAAAGTALCAVDGLSLCPHCDWDAHYATAARSSPSPHSRTPIEAFSGCPSALELAAAWGFDLSARKIPPFTPPDQELSPSNKNWEALDSIPAVDPVLGNLQVPCTKRQKSGRGRQELLRQLVELAGREPVAAPVAGELSPRTPSNNNGGRDEEEGQAVEQTGFTSLLNLGLAACSGLKGNDRLLGDEDLTWDCGPSEHCTQIWDFNLGRSRNLDECSPHEVGYSANSAGFSINSYSDFLKDSSFATTKVMDDIYDMNCPSAIENILSIHSCQISSHNLHTVPRTSKWSNSATDSASQGPKPSGTKTFTVVRPIGSLHDPGPVGKSKEISFEEQSYHISNGAAKETKKADSQLLAHNRGKAMLRYKEKRKTRRFEKHIRYESRKARADSRKRVKGRFVKSTEGEG</sequence>
<feature type="region of interest" description="Disordered" evidence="10">
    <location>
        <begin position="445"/>
        <end position="467"/>
    </location>
</feature>
<comment type="subcellular location">
    <subcellularLocation>
        <location evidence="1 9">Nucleus</location>
    </subcellularLocation>
</comment>
<evidence type="ECO:0000256" key="1">
    <source>
        <dbReference type="ARBA" id="ARBA00004123"/>
    </source>
</evidence>
<evidence type="ECO:0000256" key="4">
    <source>
        <dbReference type="ARBA" id="ARBA00022737"/>
    </source>
</evidence>
<accession>A0A6J0PMM9</accession>
<dbReference type="SMART" id="SM00336">
    <property type="entry name" value="BBOX"/>
    <property type="match status" value="1"/>
</dbReference>
<dbReference type="CDD" id="cd19821">
    <property type="entry name" value="Bbox1_BBX-like"/>
    <property type="match status" value="1"/>
</dbReference>
<dbReference type="GO" id="GO:0008270">
    <property type="term" value="F:zinc ion binding"/>
    <property type="evidence" value="ECO:0007669"/>
    <property type="project" value="UniProtKB-KW"/>
</dbReference>
<evidence type="ECO:0000256" key="8">
    <source>
        <dbReference type="PROSITE-ProRule" id="PRU00024"/>
    </source>
</evidence>
<dbReference type="GO" id="GO:0006355">
    <property type="term" value="P:regulation of DNA-templated transcription"/>
    <property type="evidence" value="ECO:0007669"/>
    <property type="project" value="UniProtKB-ARBA"/>
</dbReference>
<dbReference type="Proteomes" id="UP000504607">
    <property type="component" value="Chromosome 9"/>
</dbReference>
<feature type="region of interest" description="Disordered" evidence="10">
    <location>
        <begin position="345"/>
        <end position="368"/>
    </location>
</feature>
<dbReference type="GeneID" id="105051131"/>
<evidence type="ECO:0000256" key="9">
    <source>
        <dbReference type="PROSITE-ProRule" id="PRU00357"/>
    </source>
</evidence>
<organism evidence="13 14">
    <name type="scientific">Elaeis guineensis var. tenera</name>
    <name type="common">Oil palm</name>
    <dbReference type="NCBI Taxonomy" id="51953"/>
    <lineage>
        <taxon>Eukaryota</taxon>
        <taxon>Viridiplantae</taxon>
        <taxon>Streptophyta</taxon>
        <taxon>Embryophyta</taxon>
        <taxon>Tracheophyta</taxon>
        <taxon>Spermatophyta</taxon>
        <taxon>Magnoliopsida</taxon>
        <taxon>Liliopsida</taxon>
        <taxon>Arecaceae</taxon>
        <taxon>Arecoideae</taxon>
        <taxon>Cocoseae</taxon>
        <taxon>Elaeidinae</taxon>
        <taxon>Elaeis</taxon>
    </lineage>
</organism>